<dbReference type="OrthoDB" id="5329332at2759"/>
<evidence type="ECO:0000313" key="1">
    <source>
        <dbReference type="EMBL" id="KZM26848.1"/>
    </source>
</evidence>
<protein>
    <submittedName>
        <fullName evidence="1">Uncharacterized protein</fullName>
    </submittedName>
</protein>
<evidence type="ECO:0000313" key="2">
    <source>
        <dbReference type="Proteomes" id="UP000076837"/>
    </source>
</evidence>
<gene>
    <name evidence="1" type="ORF">ST47_g2022</name>
</gene>
<dbReference type="AlphaFoldDB" id="A0A163K8L5"/>
<organism evidence="1 2">
    <name type="scientific">Didymella rabiei</name>
    <name type="common">Chickpea ascochyta blight fungus</name>
    <name type="synonym">Mycosphaerella rabiei</name>
    <dbReference type="NCBI Taxonomy" id="5454"/>
    <lineage>
        <taxon>Eukaryota</taxon>
        <taxon>Fungi</taxon>
        <taxon>Dikarya</taxon>
        <taxon>Ascomycota</taxon>
        <taxon>Pezizomycotina</taxon>
        <taxon>Dothideomycetes</taxon>
        <taxon>Pleosporomycetidae</taxon>
        <taxon>Pleosporales</taxon>
        <taxon>Pleosporineae</taxon>
        <taxon>Didymellaceae</taxon>
        <taxon>Ascochyta</taxon>
    </lineage>
</organism>
<reference evidence="1 2" key="1">
    <citation type="journal article" date="2016" name="Sci. Rep.">
        <title>Draft genome sequencing and secretome analysis of fungal phytopathogen Ascochyta rabiei provides insight into the necrotrophic effector repertoire.</title>
        <authorList>
            <person name="Verma S."/>
            <person name="Gazara R.K."/>
            <person name="Nizam S."/>
            <person name="Parween S."/>
            <person name="Chattopadhyay D."/>
            <person name="Verma P.K."/>
        </authorList>
    </citation>
    <scope>NUCLEOTIDE SEQUENCE [LARGE SCALE GENOMIC DNA]</scope>
    <source>
        <strain evidence="1 2">ArDII</strain>
    </source>
</reference>
<dbReference type="EMBL" id="JYNV01000091">
    <property type="protein sequence ID" value="KZM26848.1"/>
    <property type="molecule type" value="Genomic_DNA"/>
</dbReference>
<dbReference type="Proteomes" id="UP000076837">
    <property type="component" value="Unassembled WGS sequence"/>
</dbReference>
<comment type="caution">
    <text evidence="1">The sequence shown here is derived from an EMBL/GenBank/DDBJ whole genome shotgun (WGS) entry which is preliminary data.</text>
</comment>
<proteinExistence type="predicted"/>
<accession>A0A163K8L5</accession>
<name>A0A163K8L5_DIDRA</name>
<sequence>MVYNPQLHQQKQLVHAILTADLTPSQLATVHEKFALGANLASPHPTEQLFITDKRSWAPLSHLEIWQNTPHSN</sequence>
<keyword evidence="2" id="KW-1185">Reference proteome</keyword>